<protein>
    <recommendedName>
        <fullName evidence="4">WHIM1 domain-containing protein</fullName>
    </recommendedName>
</protein>
<sequence>MSSSDLSELSSSLSSQEDVTPVSVSRGKLEHYFKHGSSAAPKSPPVKKKRPPSPPHEYVLADNPDIAFICMFRSRFSDAFPKTFPHYGPQDIERGVVDTIPGDQIERLLCALLGLVLNRKKDIEKGHYTRALEEAIQTHNAQWPLAWQSKNPLHGGGSFNKMSPEERLALLKALVIWSLGSSEAVQAIIKESYKRSRQDDDLNQPLSVQPWGRDGDKRRYWLVEGQDDTHFRLYRESNPVLRHNTWRSVAGSIDEVKEVADRLGEESSLLSRRLRDRIMAAIPRFEASEEKRRRRDYRLARKAQFTRPEPGFSLYEGRTRGKRIRYTYSEDEGGSDDLSTRRSNRNSGTSTPAEPTGPTFTASGRQVRSRHGGAYGESMLSGRADASETRSNGGMEAAEGDDEDPPVSRGRARRTTQQNGARPKPQLRKHIEGYNSLDSMDDESDAASSGGWDGGDDDESDDHAEDDEEDEDVEMSDAEENDSEEEDDNAHRSLVVSLRYLKSQLSPPREIPGANTSTDHSPRASMPADPRNNSNGLQPTFRDDSQTMTSGSKTYDGHSMLLTATGTQPQGPHFGSNSVEPSSHADFASRDAPPAEPPLDSINPIPSFKQDVENAPKLPNQSPTGVQNNVNMAFPAPSLGS</sequence>
<evidence type="ECO:0000313" key="5">
    <source>
        <dbReference type="EMBL" id="KAK0512579.1"/>
    </source>
</evidence>
<feature type="region of interest" description="Disordered" evidence="3">
    <location>
        <begin position="325"/>
        <end position="641"/>
    </location>
</feature>
<dbReference type="AlphaFoldDB" id="A0AA39V5H7"/>
<evidence type="ECO:0000313" key="6">
    <source>
        <dbReference type="Proteomes" id="UP001166286"/>
    </source>
</evidence>
<dbReference type="PANTHER" id="PTHR42107">
    <property type="entry name" value="YALI0D24453P"/>
    <property type="match status" value="1"/>
</dbReference>
<name>A0AA39V5H7_9LECA</name>
<evidence type="ECO:0000256" key="3">
    <source>
        <dbReference type="SAM" id="MobiDB-lite"/>
    </source>
</evidence>
<feature type="compositionally biased region" description="Low complexity" evidence="3">
    <location>
        <begin position="1"/>
        <end position="15"/>
    </location>
</feature>
<dbReference type="EMBL" id="JAFEKC020000009">
    <property type="protein sequence ID" value="KAK0512579.1"/>
    <property type="molecule type" value="Genomic_DNA"/>
</dbReference>
<proteinExistence type="predicted"/>
<accession>A0AA39V5H7</accession>
<comment type="caution">
    <text evidence="5">The sequence shown here is derived from an EMBL/GenBank/DDBJ whole genome shotgun (WGS) entry which is preliminary data.</text>
</comment>
<dbReference type="GO" id="GO:0005634">
    <property type="term" value="C:nucleus"/>
    <property type="evidence" value="ECO:0007669"/>
    <property type="project" value="UniProtKB-SubCell"/>
</dbReference>
<gene>
    <name evidence="5" type="ORF">JMJ35_004596</name>
</gene>
<feature type="domain" description="WHIM1" evidence="4">
    <location>
        <begin position="144"/>
        <end position="189"/>
    </location>
</feature>
<dbReference type="InterPro" id="IPR028942">
    <property type="entry name" value="WHIM1_dom"/>
</dbReference>
<organism evidence="5 6">
    <name type="scientific">Cladonia borealis</name>
    <dbReference type="NCBI Taxonomy" id="184061"/>
    <lineage>
        <taxon>Eukaryota</taxon>
        <taxon>Fungi</taxon>
        <taxon>Dikarya</taxon>
        <taxon>Ascomycota</taxon>
        <taxon>Pezizomycotina</taxon>
        <taxon>Lecanoromycetes</taxon>
        <taxon>OSLEUM clade</taxon>
        <taxon>Lecanoromycetidae</taxon>
        <taxon>Lecanorales</taxon>
        <taxon>Lecanorineae</taxon>
        <taxon>Cladoniaceae</taxon>
        <taxon>Cladonia</taxon>
    </lineage>
</organism>
<evidence type="ECO:0000259" key="4">
    <source>
        <dbReference type="Pfam" id="PF15612"/>
    </source>
</evidence>
<keyword evidence="2" id="KW-0539">Nucleus</keyword>
<reference evidence="5" key="1">
    <citation type="submission" date="2023-03" db="EMBL/GenBank/DDBJ databases">
        <title>Complete genome of Cladonia borealis.</title>
        <authorList>
            <person name="Park H."/>
        </authorList>
    </citation>
    <scope>NUCLEOTIDE SEQUENCE</scope>
    <source>
        <strain evidence="5">ANT050790</strain>
    </source>
</reference>
<evidence type="ECO:0000256" key="2">
    <source>
        <dbReference type="ARBA" id="ARBA00023242"/>
    </source>
</evidence>
<dbReference type="Proteomes" id="UP001166286">
    <property type="component" value="Unassembled WGS sequence"/>
</dbReference>
<keyword evidence="6" id="KW-1185">Reference proteome</keyword>
<dbReference type="PANTHER" id="PTHR42107:SF1">
    <property type="entry name" value="WHIM1 DOMAIN-CONTAINING PROTEIN"/>
    <property type="match status" value="1"/>
</dbReference>
<comment type="subcellular location">
    <subcellularLocation>
        <location evidence="1">Nucleus</location>
    </subcellularLocation>
</comment>
<feature type="region of interest" description="Disordered" evidence="3">
    <location>
        <begin position="1"/>
        <end position="59"/>
    </location>
</feature>
<feature type="compositionally biased region" description="Acidic residues" evidence="3">
    <location>
        <begin position="454"/>
        <end position="488"/>
    </location>
</feature>
<feature type="compositionally biased region" description="Polar residues" evidence="3">
    <location>
        <begin position="562"/>
        <end position="581"/>
    </location>
</feature>
<evidence type="ECO:0000256" key="1">
    <source>
        <dbReference type="ARBA" id="ARBA00004123"/>
    </source>
</evidence>
<feature type="compositionally biased region" description="Polar residues" evidence="3">
    <location>
        <begin position="619"/>
        <end position="631"/>
    </location>
</feature>
<dbReference type="Pfam" id="PF15612">
    <property type="entry name" value="WHIM1"/>
    <property type="match status" value="1"/>
</dbReference>